<reference evidence="2 4" key="1">
    <citation type="journal article" date="2019" name="PLoS Negl. Trop. Dis.">
        <title>Whole genome sequencing of Entamoeba nuttalli reveals mammalian host-related molecular signatures and a novel octapeptide-repeat surface protein.</title>
        <authorList>
            <person name="Tanaka M."/>
            <person name="Makiuchi T."/>
            <person name="Komiyama T."/>
            <person name="Shiina T."/>
            <person name="Osaki K."/>
            <person name="Tachibana H."/>
        </authorList>
    </citation>
    <scope>NUCLEOTIDE SEQUENCE [LARGE SCALE GENOMIC DNA]</scope>
    <source>
        <strain evidence="2 4">P19-061405</strain>
    </source>
</reference>
<proteinExistence type="predicted"/>
<dbReference type="PRINTS" id="PR00081">
    <property type="entry name" value="GDHRDH"/>
</dbReference>
<evidence type="ECO:0000313" key="3">
    <source>
        <dbReference type="EMBL" id="GAB1223340.1"/>
    </source>
</evidence>
<comment type="caution">
    <text evidence="2">The sequence shown here is derived from an EMBL/GenBank/DDBJ whole genome shotgun (WGS) entry which is preliminary data.</text>
</comment>
<reference evidence="2" key="2">
    <citation type="submission" date="2024-08" db="EMBL/GenBank/DDBJ databases">
        <title>Draft genome assembly of Entamoeba nuttalli using a combination of long-read and short-read sequencing data.</title>
        <authorList>
            <person name="Tanaka M."/>
            <person name="Tachibana H."/>
        </authorList>
    </citation>
    <scope>NUCLEOTIDE SEQUENCE</scope>
    <source>
        <strain evidence="2">P19-061405</strain>
    </source>
</reference>
<dbReference type="InterPro" id="IPR036291">
    <property type="entry name" value="NAD(P)-bd_dom_sf"/>
</dbReference>
<name>A0ABQ0DGU0_9EUKA</name>
<sequence length="267" mass="30315">MKRVLITGATSGIGKQTAILLCTKGYEVIIHGHNKSKIELCINEIKNKIPQAHLESIYCEFDEYKSITNIVQKELTGQQIDVLVNNASHINKQRREIDGIEATFVENVISPFVFTCAVLPYLKPSGKIIFVTSNCHSNYLNLDLINSMDHDYFEIYENTKTCEIALSIYFSENTPFTCFSIHPGVYNSSLHDSYWGDCGIDSSECSCLFNMIESDEVESGKYYDQCQISIAANQVYDKRFRKDLLLLLKEKTSIDIHTLLQSFSNAK</sequence>
<evidence type="ECO:0000313" key="4">
    <source>
        <dbReference type="Proteomes" id="UP001628156"/>
    </source>
</evidence>
<keyword evidence="1" id="KW-0560">Oxidoreductase</keyword>
<protein>
    <recommendedName>
        <fullName evidence="5">Oxidoreductase, short chain dehydrogenase/reductase family protein</fullName>
    </recommendedName>
</protein>
<dbReference type="Gene3D" id="3.40.50.720">
    <property type="entry name" value="NAD(P)-binding Rossmann-like Domain"/>
    <property type="match status" value="1"/>
</dbReference>
<accession>A0ABQ0DGU0</accession>
<dbReference type="PANTHER" id="PTHR43157">
    <property type="entry name" value="PHOSPHATIDYLINOSITOL-GLYCAN BIOSYNTHESIS CLASS F PROTEIN-RELATED"/>
    <property type="match status" value="1"/>
</dbReference>
<dbReference type="Pfam" id="PF00106">
    <property type="entry name" value="adh_short"/>
    <property type="match status" value="1"/>
</dbReference>
<dbReference type="EMBL" id="BAAFRS010000143">
    <property type="protein sequence ID" value="GAB1223340.1"/>
    <property type="molecule type" value="Genomic_DNA"/>
</dbReference>
<dbReference type="SUPFAM" id="SSF51735">
    <property type="entry name" value="NAD(P)-binding Rossmann-fold domains"/>
    <property type="match status" value="1"/>
</dbReference>
<dbReference type="Proteomes" id="UP001628156">
    <property type="component" value="Unassembled WGS sequence"/>
</dbReference>
<evidence type="ECO:0000313" key="2">
    <source>
        <dbReference type="EMBL" id="GAB1222069.1"/>
    </source>
</evidence>
<evidence type="ECO:0008006" key="5">
    <source>
        <dbReference type="Google" id="ProtNLM"/>
    </source>
</evidence>
<gene>
    <name evidence="2" type="ORF">ENUP19_0092G0024</name>
    <name evidence="3" type="ORF">ENUP19_0143G0005</name>
</gene>
<evidence type="ECO:0000256" key="1">
    <source>
        <dbReference type="ARBA" id="ARBA00023002"/>
    </source>
</evidence>
<organism evidence="2 4">
    <name type="scientific">Entamoeba nuttalli</name>
    <dbReference type="NCBI Taxonomy" id="412467"/>
    <lineage>
        <taxon>Eukaryota</taxon>
        <taxon>Amoebozoa</taxon>
        <taxon>Evosea</taxon>
        <taxon>Archamoebae</taxon>
        <taxon>Mastigamoebida</taxon>
        <taxon>Entamoebidae</taxon>
        <taxon>Entamoeba</taxon>
    </lineage>
</organism>
<keyword evidence="4" id="KW-1185">Reference proteome</keyword>
<dbReference type="InterPro" id="IPR002347">
    <property type="entry name" value="SDR_fam"/>
</dbReference>
<dbReference type="PANTHER" id="PTHR43157:SF31">
    <property type="entry name" value="PHOSPHATIDYLINOSITOL-GLYCAN BIOSYNTHESIS CLASS F PROTEIN"/>
    <property type="match status" value="1"/>
</dbReference>
<dbReference type="EMBL" id="BAAFRS010000092">
    <property type="protein sequence ID" value="GAB1222069.1"/>
    <property type="molecule type" value="Genomic_DNA"/>
</dbReference>